<keyword evidence="3" id="KW-0808">Transferase</keyword>
<evidence type="ECO:0000256" key="4">
    <source>
        <dbReference type="ARBA" id="ARBA00022692"/>
    </source>
</evidence>
<proteinExistence type="predicted"/>
<dbReference type="STRING" id="576137.A0A1L7WY84"/>
<evidence type="ECO:0000313" key="12">
    <source>
        <dbReference type="Proteomes" id="UP000184330"/>
    </source>
</evidence>
<keyword evidence="4 8" id="KW-0812">Transmembrane</keyword>
<feature type="transmembrane region" description="Helical" evidence="8">
    <location>
        <begin position="370"/>
        <end position="391"/>
    </location>
</feature>
<gene>
    <name evidence="11" type="ORF">PAC_07626</name>
</gene>
<dbReference type="Gene3D" id="3.90.550.10">
    <property type="entry name" value="Spore Coat Polysaccharide Biosynthesis Protein SpsA, Chain A"/>
    <property type="match status" value="1"/>
</dbReference>
<feature type="signal peptide" evidence="9">
    <location>
        <begin position="1"/>
        <end position="20"/>
    </location>
</feature>
<feature type="domain" description="Glycosyltransferase 2-like" evidence="10">
    <location>
        <begin position="48"/>
        <end position="220"/>
    </location>
</feature>
<dbReference type="PANTHER" id="PTHR47844">
    <property type="entry name" value="SYNTHASE CPS1, PUTATIVE (AFU_ORTHOLOGUE AFUA_7G02500)-RELATED"/>
    <property type="match status" value="1"/>
</dbReference>
<dbReference type="GO" id="GO:0016020">
    <property type="term" value="C:membrane"/>
    <property type="evidence" value="ECO:0007669"/>
    <property type="project" value="UniProtKB-SubCell"/>
</dbReference>
<dbReference type="EMBL" id="FJOG01000010">
    <property type="protein sequence ID" value="CZR57737.1"/>
    <property type="molecule type" value="Genomic_DNA"/>
</dbReference>
<dbReference type="OrthoDB" id="2849215at2759"/>
<keyword evidence="7" id="KW-0325">Glycoprotein</keyword>
<dbReference type="InterPro" id="IPR001173">
    <property type="entry name" value="Glyco_trans_2-like"/>
</dbReference>
<dbReference type="InterPro" id="IPR029044">
    <property type="entry name" value="Nucleotide-diphossugar_trans"/>
</dbReference>
<evidence type="ECO:0000256" key="3">
    <source>
        <dbReference type="ARBA" id="ARBA00022679"/>
    </source>
</evidence>
<evidence type="ECO:0000256" key="5">
    <source>
        <dbReference type="ARBA" id="ARBA00022989"/>
    </source>
</evidence>
<name>A0A1L7WY84_9HELO</name>
<evidence type="ECO:0000256" key="7">
    <source>
        <dbReference type="ARBA" id="ARBA00023180"/>
    </source>
</evidence>
<organism evidence="11 12">
    <name type="scientific">Phialocephala subalpina</name>
    <dbReference type="NCBI Taxonomy" id="576137"/>
    <lineage>
        <taxon>Eukaryota</taxon>
        <taxon>Fungi</taxon>
        <taxon>Dikarya</taxon>
        <taxon>Ascomycota</taxon>
        <taxon>Pezizomycotina</taxon>
        <taxon>Leotiomycetes</taxon>
        <taxon>Helotiales</taxon>
        <taxon>Mollisiaceae</taxon>
        <taxon>Phialocephala</taxon>
        <taxon>Phialocephala fortinii species complex</taxon>
    </lineage>
</organism>
<evidence type="ECO:0000259" key="10">
    <source>
        <dbReference type="Pfam" id="PF00535"/>
    </source>
</evidence>
<evidence type="ECO:0000256" key="8">
    <source>
        <dbReference type="SAM" id="Phobius"/>
    </source>
</evidence>
<keyword evidence="2" id="KW-0328">Glycosyltransferase</keyword>
<protein>
    <recommendedName>
        <fullName evidence="10">Glycosyltransferase 2-like domain-containing protein</fullName>
    </recommendedName>
</protein>
<keyword evidence="9" id="KW-0732">Signal</keyword>
<evidence type="ECO:0000256" key="9">
    <source>
        <dbReference type="SAM" id="SignalP"/>
    </source>
</evidence>
<evidence type="ECO:0000256" key="1">
    <source>
        <dbReference type="ARBA" id="ARBA00004370"/>
    </source>
</evidence>
<dbReference type="PANTHER" id="PTHR47844:SF1">
    <property type="entry name" value="EXOSTOSIN-LIKE 2"/>
    <property type="match status" value="1"/>
</dbReference>
<feature type="chain" id="PRO_5012024357" description="Glycosyltransferase 2-like domain-containing protein" evidence="9">
    <location>
        <begin position="21"/>
        <end position="419"/>
    </location>
</feature>
<evidence type="ECO:0000256" key="2">
    <source>
        <dbReference type="ARBA" id="ARBA00022676"/>
    </source>
</evidence>
<dbReference type="Proteomes" id="UP000184330">
    <property type="component" value="Unassembled WGS sequence"/>
</dbReference>
<comment type="subcellular location">
    <subcellularLocation>
        <location evidence="1">Membrane</location>
    </subcellularLocation>
</comment>
<dbReference type="InterPro" id="IPR052427">
    <property type="entry name" value="Glycosyltrans_GT2/GT47"/>
</dbReference>
<keyword evidence="5 8" id="KW-1133">Transmembrane helix</keyword>
<accession>A0A1L7WY84</accession>
<dbReference type="SUPFAM" id="SSF53448">
    <property type="entry name" value="Nucleotide-diphospho-sugar transferases"/>
    <property type="match status" value="1"/>
</dbReference>
<reference evidence="11 12" key="1">
    <citation type="submission" date="2016-03" db="EMBL/GenBank/DDBJ databases">
        <authorList>
            <person name="Ploux O."/>
        </authorList>
    </citation>
    <scope>NUCLEOTIDE SEQUENCE [LARGE SCALE GENOMIC DNA]</scope>
    <source>
        <strain evidence="11 12">UAMH 11012</strain>
    </source>
</reference>
<sequence>MPAYGSIFLGAMWLWGRSDAEVMSTFASKYKPAPTASNPTFNPKDDVSVIIPTLNPPTEFKACLLRIFENDPLEIIIATTEQHLEKITKLVNEIISDNGLDLFKVAFVTSEKGARVQFRAGVEKAKGSIIAKCDDHVFWTRQFLQHMLACFEDPNVGAACPSIKVYIPHERRHPDVITKWEVAGTKLASRGPGSATSMHVAAKWMWICNGCTAIYRATILQDPKFLDAYTNDYWWGRKLDCGEDTFVSRWLLKNNWIIATQWSKETTAWRTVKRSPAFINQMLRWERSTIQSFIRTTYEVPRVWKNFFVARKTVERILKAPLVILHIVAWCYSLKAHPIKTLMLLAWYMKAMFSSNWKFFEEYPYMARHWWAVVLVDLSYVVIGPLAWLTLWDTTWERGEGRWTHRTVEGRLVDHAMYH</sequence>
<dbReference type="GO" id="GO:0016757">
    <property type="term" value="F:glycosyltransferase activity"/>
    <property type="evidence" value="ECO:0007669"/>
    <property type="project" value="UniProtKB-KW"/>
</dbReference>
<evidence type="ECO:0000256" key="6">
    <source>
        <dbReference type="ARBA" id="ARBA00023136"/>
    </source>
</evidence>
<dbReference type="Pfam" id="PF00535">
    <property type="entry name" value="Glycos_transf_2"/>
    <property type="match status" value="1"/>
</dbReference>
<keyword evidence="6 8" id="KW-0472">Membrane</keyword>
<evidence type="ECO:0000313" key="11">
    <source>
        <dbReference type="EMBL" id="CZR57737.1"/>
    </source>
</evidence>
<dbReference type="AlphaFoldDB" id="A0A1L7WY84"/>
<keyword evidence="12" id="KW-1185">Reference proteome</keyword>